<gene>
    <name evidence="2" type="ORF">GCM10011312_05940</name>
</gene>
<dbReference type="RefSeq" id="WP_188439328.1">
    <property type="nucleotide sequence ID" value="NZ_BMGK01000002.1"/>
</dbReference>
<name>A0A8J2Y5E0_9FLAO</name>
<sequence length="409" mass="48416">MKNKLFIFINYSFFILLLIYLGVSTYFFLNRPVGAGDESLFINDLILIKEIGWIEAIKESISIPYMLLAYPFSLILEEYIALRFVNILLLIITFFYFFKIDNRTSLKGYFYIIFYLSTVGFFYYGTNDTLFFISLIIFINEVYRAAFKKTFHLNIALTALVICIFTRELFVIYFPIIIFGFYIFFKTKIKFSKRLQIPIYLLIFLFVLNIPSLLQNGHFSYDNKKPPKGIEVSWSQRQYLAQLMVNKGELNNFQHPSWEETQNYIQIHGKESLPDGIIKSLIHDFNVTFKEFFKDLVYVLIYSSRSLGIILLINTLFFIVYTVKHKKVDNFSFVPIITLMMISIFSLIIISYVEMRWLAPVFIMSIIFYSDLEKNHKIPNILKYSNRLIMILFSIYGIINLTNKIQLFQ</sequence>
<dbReference type="EMBL" id="BMGK01000002">
    <property type="protein sequence ID" value="GGD84743.1"/>
    <property type="molecule type" value="Genomic_DNA"/>
</dbReference>
<feature type="transmembrane region" description="Helical" evidence="1">
    <location>
        <begin position="384"/>
        <end position="402"/>
    </location>
</feature>
<accession>A0A8J2Y5E0</accession>
<dbReference type="AlphaFoldDB" id="A0A8J2Y5E0"/>
<evidence type="ECO:0000256" key="1">
    <source>
        <dbReference type="SAM" id="Phobius"/>
    </source>
</evidence>
<feature type="transmembrane region" description="Helical" evidence="1">
    <location>
        <begin position="80"/>
        <end position="98"/>
    </location>
</feature>
<feature type="transmembrane region" description="Helical" evidence="1">
    <location>
        <begin position="159"/>
        <end position="185"/>
    </location>
</feature>
<keyword evidence="1" id="KW-0812">Transmembrane</keyword>
<feature type="transmembrane region" description="Helical" evidence="1">
    <location>
        <begin position="110"/>
        <end position="139"/>
    </location>
</feature>
<keyword evidence="1" id="KW-1133">Transmembrane helix</keyword>
<reference evidence="2" key="1">
    <citation type="journal article" date="2014" name="Int. J. Syst. Evol. Microbiol.">
        <title>Complete genome sequence of Corynebacterium casei LMG S-19264T (=DSM 44701T), isolated from a smear-ripened cheese.</title>
        <authorList>
            <consortium name="US DOE Joint Genome Institute (JGI-PGF)"/>
            <person name="Walter F."/>
            <person name="Albersmeier A."/>
            <person name="Kalinowski J."/>
            <person name="Ruckert C."/>
        </authorList>
    </citation>
    <scope>NUCLEOTIDE SEQUENCE</scope>
    <source>
        <strain evidence="2">CGMCC 1.12924</strain>
    </source>
</reference>
<organism evidence="2 3">
    <name type="scientific">Planktosalinus lacus</name>
    <dbReference type="NCBI Taxonomy" id="1526573"/>
    <lineage>
        <taxon>Bacteria</taxon>
        <taxon>Pseudomonadati</taxon>
        <taxon>Bacteroidota</taxon>
        <taxon>Flavobacteriia</taxon>
        <taxon>Flavobacteriales</taxon>
        <taxon>Flavobacteriaceae</taxon>
        <taxon>Planktosalinus</taxon>
    </lineage>
</organism>
<reference evidence="2" key="2">
    <citation type="submission" date="2020-09" db="EMBL/GenBank/DDBJ databases">
        <authorList>
            <person name="Sun Q."/>
            <person name="Zhou Y."/>
        </authorList>
    </citation>
    <scope>NUCLEOTIDE SEQUENCE</scope>
    <source>
        <strain evidence="2">CGMCC 1.12924</strain>
    </source>
</reference>
<keyword evidence="1" id="KW-0472">Membrane</keyword>
<feature type="transmembrane region" description="Helical" evidence="1">
    <location>
        <begin position="197"/>
        <end position="214"/>
    </location>
</feature>
<evidence type="ECO:0000313" key="3">
    <source>
        <dbReference type="Proteomes" id="UP000652231"/>
    </source>
</evidence>
<feature type="transmembrane region" description="Helical" evidence="1">
    <location>
        <begin position="296"/>
        <end position="321"/>
    </location>
</feature>
<keyword evidence="3" id="KW-1185">Reference proteome</keyword>
<evidence type="ECO:0000313" key="2">
    <source>
        <dbReference type="EMBL" id="GGD84743.1"/>
    </source>
</evidence>
<proteinExistence type="predicted"/>
<feature type="transmembrane region" description="Helical" evidence="1">
    <location>
        <begin position="333"/>
        <end position="351"/>
    </location>
</feature>
<protein>
    <submittedName>
        <fullName evidence="2">Uncharacterized protein</fullName>
    </submittedName>
</protein>
<comment type="caution">
    <text evidence="2">The sequence shown here is derived from an EMBL/GenBank/DDBJ whole genome shotgun (WGS) entry which is preliminary data.</text>
</comment>
<feature type="transmembrane region" description="Helical" evidence="1">
    <location>
        <begin position="7"/>
        <end position="29"/>
    </location>
</feature>
<dbReference type="Proteomes" id="UP000652231">
    <property type="component" value="Unassembled WGS sequence"/>
</dbReference>